<dbReference type="EMBL" id="LWDX02054393">
    <property type="protein sequence ID" value="OEL19198.1"/>
    <property type="molecule type" value="Genomic_DNA"/>
</dbReference>
<organism evidence="2 3">
    <name type="scientific">Dichanthelium oligosanthes</name>
    <dbReference type="NCBI Taxonomy" id="888268"/>
    <lineage>
        <taxon>Eukaryota</taxon>
        <taxon>Viridiplantae</taxon>
        <taxon>Streptophyta</taxon>
        <taxon>Embryophyta</taxon>
        <taxon>Tracheophyta</taxon>
        <taxon>Spermatophyta</taxon>
        <taxon>Magnoliopsida</taxon>
        <taxon>Liliopsida</taxon>
        <taxon>Poales</taxon>
        <taxon>Poaceae</taxon>
        <taxon>PACMAD clade</taxon>
        <taxon>Panicoideae</taxon>
        <taxon>Panicodae</taxon>
        <taxon>Paniceae</taxon>
        <taxon>Dichantheliinae</taxon>
        <taxon>Dichanthelium</taxon>
    </lineage>
</organism>
<dbReference type="Proteomes" id="UP000095767">
    <property type="component" value="Unassembled WGS sequence"/>
</dbReference>
<reference evidence="2 3" key="1">
    <citation type="submission" date="2016-09" db="EMBL/GenBank/DDBJ databases">
        <title>The draft genome of Dichanthelium oligosanthes: A C3 panicoid grass species.</title>
        <authorList>
            <person name="Studer A.J."/>
            <person name="Schnable J.C."/>
            <person name="Brutnell T.P."/>
        </authorList>
    </citation>
    <scope>NUCLEOTIDE SEQUENCE [LARGE SCALE GENOMIC DNA]</scope>
    <source>
        <strain evidence="3">cv. Kellogg 1175</strain>
        <tissue evidence="2">Leaf</tissue>
    </source>
</reference>
<dbReference type="InterPro" id="IPR055290">
    <property type="entry name" value="At3g26010-like"/>
</dbReference>
<dbReference type="PROSITE" id="PS50181">
    <property type="entry name" value="FBOX"/>
    <property type="match status" value="1"/>
</dbReference>
<evidence type="ECO:0000313" key="2">
    <source>
        <dbReference type="EMBL" id="OEL19198.1"/>
    </source>
</evidence>
<sequence length="95" mass="10572">RSDLPVDATVEIISRVPARSIHRFKCVSRAWRDLIADPLYRKQLPQTIEGFFCSDACGTLGYIVCNPATEQCVAVPSTGYLEDRTGDQRGVNRSL</sequence>
<dbReference type="OrthoDB" id="1939605at2759"/>
<dbReference type="CDD" id="cd22157">
    <property type="entry name" value="F-box_AtFBW1-like"/>
    <property type="match status" value="1"/>
</dbReference>
<evidence type="ECO:0000313" key="3">
    <source>
        <dbReference type="Proteomes" id="UP000095767"/>
    </source>
</evidence>
<dbReference type="InterPro" id="IPR036047">
    <property type="entry name" value="F-box-like_dom_sf"/>
</dbReference>
<dbReference type="PANTHER" id="PTHR35546">
    <property type="entry name" value="F-BOX PROTEIN INTERACTION DOMAIN PROTEIN-RELATED"/>
    <property type="match status" value="1"/>
</dbReference>
<proteinExistence type="predicted"/>
<dbReference type="SMART" id="SM00256">
    <property type="entry name" value="FBOX"/>
    <property type="match status" value="1"/>
</dbReference>
<keyword evidence="3" id="KW-1185">Reference proteome</keyword>
<feature type="non-terminal residue" evidence="2">
    <location>
        <position position="1"/>
    </location>
</feature>
<dbReference type="SUPFAM" id="SSF81383">
    <property type="entry name" value="F-box domain"/>
    <property type="match status" value="1"/>
</dbReference>
<dbReference type="AlphaFoldDB" id="A0A1E5V286"/>
<feature type="domain" description="F-box" evidence="1">
    <location>
        <begin position="1"/>
        <end position="43"/>
    </location>
</feature>
<evidence type="ECO:0000259" key="1">
    <source>
        <dbReference type="PROSITE" id="PS50181"/>
    </source>
</evidence>
<dbReference type="STRING" id="888268.A0A1E5V286"/>
<dbReference type="Pfam" id="PF00646">
    <property type="entry name" value="F-box"/>
    <property type="match status" value="1"/>
</dbReference>
<protein>
    <recommendedName>
        <fullName evidence="1">F-box domain-containing protein</fullName>
    </recommendedName>
</protein>
<dbReference type="PANTHER" id="PTHR35546:SF106">
    <property type="entry name" value="DUF1618 DOMAIN-CONTAINING PROTEIN"/>
    <property type="match status" value="1"/>
</dbReference>
<comment type="caution">
    <text evidence="2">The sequence shown here is derived from an EMBL/GenBank/DDBJ whole genome shotgun (WGS) entry which is preliminary data.</text>
</comment>
<accession>A0A1E5V286</accession>
<gene>
    <name evidence="2" type="ORF">BAE44_0019783</name>
</gene>
<dbReference type="InterPro" id="IPR001810">
    <property type="entry name" value="F-box_dom"/>
</dbReference>
<name>A0A1E5V286_9POAL</name>
<dbReference type="Gene3D" id="1.20.1280.50">
    <property type="match status" value="1"/>
</dbReference>